<dbReference type="EC" id="2.1.1.222" evidence="1"/>
<proteinExistence type="predicted"/>
<keyword evidence="1" id="KW-0808">Transferase</keyword>
<dbReference type="GO" id="GO:0061542">
    <property type="term" value="F:3-demethylubiquinol 3-O-methyltransferase activity"/>
    <property type="evidence" value="ECO:0007669"/>
    <property type="project" value="UniProtKB-EC"/>
</dbReference>
<dbReference type="Pfam" id="PF13489">
    <property type="entry name" value="Methyltransf_23"/>
    <property type="match status" value="1"/>
</dbReference>
<keyword evidence="1" id="KW-0489">Methyltransferase</keyword>
<dbReference type="EMBL" id="JBHSAB010000001">
    <property type="protein sequence ID" value="MFC3907936.1"/>
    <property type="molecule type" value="Genomic_DNA"/>
</dbReference>
<dbReference type="GO" id="GO:0102208">
    <property type="term" value="F:2-polyprenyl-6-hydroxyphenol methylase activity"/>
    <property type="evidence" value="ECO:0007669"/>
    <property type="project" value="UniProtKB-EC"/>
</dbReference>
<accession>A0ABV8CDA0</accession>
<keyword evidence="2" id="KW-1185">Reference proteome</keyword>
<sequence length="290" mass="32425">MKKCFNCSAVFLTSIESCISCGTNTDIIDGFPAYSPVAIEGVGFKSEYFTTLAALEEENFWFKVRNKLIIYLIRKYCPDFKSFLEVGCGTGYVLSGIANAFPGREMSGSELFTAGLGHAASRVPFAKFMQMDARNMPFIEEFDCLGSFDVLEHIEEDETVLKQMHTALKPSGTLIITVPQHNWLWSPVDDYSCHVRRYSANELHQKIRQAGFKIIRSTSFVSLLLPAMLASRLKQKYFPSATSEPGSELKIPGWLNQLLEKILDFELIALKAGINFVCGGSRVVVARKII</sequence>
<gene>
    <name evidence="1" type="ORF">ACFORL_02420</name>
</gene>
<comment type="caution">
    <text evidence="1">The sequence shown here is derived from an EMBL/GenBank/DDBJ whole genome shotgun (WGS) entry which is preliminary data.</text>
</comment>
<dbReference type="InterPro" id="IPR029063">
    <property type="entry name" value="SAM-dependent_MTases_sf"/>
</dbReference>
<dbReference type="EC" id="2.1.1.64" evidence="1"/>
<protein>
    <submittedName>
        <fullName evidence="1">Class I SAM-dependent methyltransferase</fullName>
        <ecNumber evidence="1">2.1.1.222</ecNumber>
        <ecNumber evidence="1">2.1.1.64</ecNumber>
    </submittedName>
</protein>
<dbReference type="RefSeq" id="WP_382340727.1">
    <property type="nucleotide sequence ID" value="NZ_JBHSAB010000001.1"/>
</dbReference>
<dbReference type="GO" id="GO:0032259">
    <property type="term" value="P:methylation"/>
    <property type="evidence" value="ECO:0007669"/>
    <property type="project" value="UniProtKB-KW"/>
</dbReference>
<evidence type="ECO:0000313" key="2">
    <source>
        <dbReference type="Proteomes" id="UP001595758"/>
    </source>
</evidence>
<dbReference type="CDD" id="cd02440">
    <property type="entry name" value="AdoMet_MTases"/>
    <property type="match status" value="1"/>
</dbReference>
<dbReference type="PANTHER" id="PTHR43861">
    <property type="entry name" value="TRANS-ACONITATE 2-METHYLTRANSFERASE-RELATED"/>
    <property type="match status" value="1"/>
</dbReference>
<dbReference type="Gene3D" id="3.40.50.150">
    <property type="entry name" value="Vaccinia Virus protein VP39"/>
    <property type="match status" value="1"/>
</dbReference>
<organism evidence="1 2">
    <name type="scientific">Legionella dresdenensis</name>
    <dbReference type="NCBI Taxonomy" id="450200"/>
    <lineage>
        <taxon>Bacteria</taxon>
        <taxon>Pseudomonadati</taxon>
        <taxon>Pseudomonadota</taxon>
        <taxon>Gammaproteobacteria</taxon>
        <taxon>Legionellales</taxon>
        <taxon>Legionellaceae</taxon>
        <taxon>Legionella</taxon>
    </lineage>
</organism>
<name>A0ABV8CDA0_9GAMM</name>
<evidence type="ECO:0000313" key="1">
    <source>
        <dbReference type="EMBL" id="MFC3907936.1"/>
    </source>
</evidence>
<dbReference type="SUPFAM" id="SSF53335">
    <property type="entry name" value="S-adenosyl-L-methionine-dependent methyltransferases"/>
    <property type="match status" value="1"/>
</dbReference>
<dbReference type="PANTHER" id="PTHR43861:SF6">
    <property type="entry name" value="METHYLTRANSFERASE TYPE 11"/>
    <property type="match status" value="1"/>
</dbReference>
<reference evidence="2" key="1">
    <citation type="journal article" date="2019" name="Int. J. Syst. Evol. Microbiol.">
        <title>The Global Catalogue of Microorganisms (GCM) 10K type strain sequencing project: providing services to taxonomists for standard genome sequencing and annotation.</title>
        <authorList>
            <consortium name="The Broad Institute Genomics Platform"/>
            <consortium name="The Broad Institute Genome Sequencing Center for Infectious Disease"/>
            <person name="Wu L."/>
            <person name="Ma J."/>
        </authorList>
    </citation>
    <scope>NUCLEOTIDE SEQUENCE [LARGE SCALE GENOMIC DNA]</scope>
    <source>
        <strain evidence="2">CCUG 59858</strain>
    </source>
</reference>
<dbReference type="Proteomes" id="UP001595758">
    <property type="component" value="Unassembled WGS sequence"/>
</dbReference>